<evidence type="ECO:0000256" key="3">
    <source>
        <dbReference type="ARBA" id="ARBA00022729"/>
    </source>
</evidence>
<dbReference type="InterPro" id="IPR050909">
    <property type="entry name" value="Bact_Autotransporter_VF"/>
</dbReference>
<keyword evidence="4" id="KW-0812">Transmembrane</keyword>
<keyword evidence="2" id="KW-0964">Secreted</keyword>
<protein>
    <submittedName>
        <fullName evidence="6">Adhesive protein CupB5</fullName>
    </submittedName>
</protein>
<dbReference type="PANTHER" id="PTHR12338">
    <property type="entry name" value="AUTOTRANSPORTER"/>
    <property type="match status" value="1"/>
</dbReference>
<dbReference type="Gene3D" id="2.160.20.10">
    <property type="entry name" value="Single-stranded right-handed beta-helix, Pectin lyase-like"/>
    <property type="match status" value="1"/>
</dbReference>
<dbReference type="InterPro" id="IPR012334">
    <property type="entry name" value="Pectin_lyas_fold"/>
</dbReference>
<proteinExistence type="predicted"/>
<dbReference type="Pfam" id="PF05860">
    <property type="entry name" value="TPS"/>
    <property type="match status" value="1"/>
</dbReference>
<keyword evidence="4" id="KW-0472">Membrane</keyword>
<comment type="subcellular location">
    <subcellularLocation>
        <location evidence="1">Secreted</location>
    </subcellularLocation>
</comment>
<keyword evidence="3" id="KW-0732">Signal</keyword>
<evidence type="ECO:0000259" key="5">
    <source>
        <dbReference type="SMART" id="SM00912"/>
    </source>
</evidence>
<dbReference type="RefSeq" id="WP_124323720.1">
    <property type="nucleotide sequence ID" value="NZ_CP118137.1"/>
</dbReference>
<evidence type="ECO:0000313" key="6">
    <source>
        <dbReference type="EMBL" id="VEF76860.1"/>
    </source>
</evidence>
<dbReference type="SUPFAM" id="SSF51126">
    <property type="entry name" value="Pectin lyase-like"/>
    <property type="match status" value="1"/>
</dbReference>
<dbReference type="GO" id="GO:0005576">
    <property type="term" value="C:extracellular region"/>
    <property type="evidence" value="ECO:0007669"/>
    <property type="project" value="UniProtKB-SubCell"/>
</dbReference>
<evidence type="ECO:0000256" key="1">
    <source>
        <dbReference type="ARBA" id="ARBA00004613"/>
    </source>
</evidence>
<dbReference type="Pfam" id="PF13018">
    <property type="entry name" value="ESPR"/>
    <property type="match status" value="1"/>
</dbReference>
<evidence type="ECO:0000256" key="4">
    <source>
        <dbReference type="SAM" id="Phobius"/>
    </source>
</evidence>
<sequence length="1013" mass="101720">MNKMYALVWNQALACWNVAHEGARRRRKSGARKGMVVAAVSLLGVGAMSSAFALPTGNTHVSGEANILTFNDGKEMSINQKSDKLITNWNDFSVKKGEKVSFHQPTKSSVALNRVVGVNASDIQGQIDANGQVFLVNPNGVVFGQGAQVNVGGLVASTRNISDADFNAGKYNFSGNSTAEIINYGDIIAAQGGNVALLGTNVRNDGVIQAQMGRIALGAGEKFTVNFDGNNLLNLQVEGAAVDALVKNGGLIKADGGQVLMTAKSAGTMLQTVVNNQGTIEANTLRGTAGKITLDGGDMGKVLVGGAMTASAIGTLGNGGVIETKGANTEVQLATRVNTLASNGQTGSWKITSREVKVNPTAASGSDTAYADTLSNNLATTHIELASSAGDVVVGGPITWNSGNQLKLSSKGNIEVNGGLVSSGVKARVEMNADKKIQLNGNVTLTGANSSLGLNHGKDDTYALGQNAKVTLSGAGASFDSNGALYDVIQNTAQLQAVNNNLNGLYVLGTDLKGSGAFKSIGGNSVFSGVFDGLGNTISSFTVTNTGPMVGLFADNLGSISNLKLANMTVNGTTSGTGFSYIGGLVGRNTGTLTNVSATGLRVNANASNTNVVGGLVGLNAGGAIDRASVAVNSSVSGNGYTTSLGGLVGENVKGEAGTARITNSLTNVVIGGYLARNSLGGAGGLVGTNRGGYIADSSSSGSVGNNSFSYVGTNMGGLIGYNQDGTVERSSSSAAVRGNSASNIGGLIGFNANSAVRESSFSGTVNGYGSASAGGLIGYNQDSTLYDVKTSGTVYDTSGTHVGGLVGRNLGGTIDSGEALANVTAGANSNTGGLIGSNYGGSVSHSVARGKVIAGANSNVGGLIGNNDGNLSSVEASGEVRAGTNSFVGGLVGSNGRNQSSVIETATARGAVYGDQYSTIGGLVGQNHGQIFNSLAKGMVSGGYYTRLGGLVGLNMGKVRQSGASGKINANYRNSQTYGGLVGVNYGEMKYNSTSGEASQAPLAGLNAGVIQ</sequence>
<dbReference type="AlphaFoldDB" id="A0AAX3G5F8"/>
<dbReference type="EMBL" id="LR134334">
    <property type="protein sequence ID" value="VEF76860.1"/>
    <property type="molecule type" value="Genomic_DNA"/>
</dbReference>
<organism evidence="6 7">
    <name type="scientific">Pseudomonas chlororaphis</name>
    <dbReference type="NCBI Taxonomy" id="587753"/>
    <lineage>
        <taxon>Bacteria</taxon>
        <taxon>Pseudomonadati</taxon>
        <taxon>Pseudomonadota</taxon>
        <taxon>Gammaproteobacteria</taxon>
        <taxon>Pseudomonadales</taxon>
        <taxon>Pseudomonadaceae</taxon>
        <taxon>Pseudomonas</taxon>
    </lineage>
</organism>
<dbReference type="SMART" id="SM00912">
    <property type="entry name" value="Haemagg_act"/>
    <property type="match status" value="1"/>
</dbReference>
<evidence type="ECO:0000256" key="2">
    <source>
        <dbReference type="ARBA" id="ARBA00022525"/>
    </source>
</evidence>
<dbReference type="InterPro" id="IPR011050">
    <property type="entry name" value="Pectin_lyase_fold/virulence"/>
</dbReference>
<gene>
    <name evidence="6" type="primary">cupB5</name>
    <name evidence="6" type="ORF">NCTC7357_05239</name>
</gene>
<evidence type="ECO:0000313" key="7">
    <source>
        <dbReference type="Proteomes" id="UP000277437"/>
    </source>
</evidence>
<dbReference type="Gene3D" id="2.160.20.110">
    <property type="match status" value="2"/>
</dbReference>
<dbReference type="Proteomes" id="UP000277437">
    <property type="component" value="Chromosome"/>
</dbReference>
<name>A0AAX3G5F8_9PSED</name>
<dbReference type="Pfam" id="PF07581">
    <property type="entry name" value="Glug"/>
    <property type="match status" value="2"/>
</dbReference>
<dbReference type="InterPro" id="IPR008638">
    <property type="entry name" value="FhaB/CdiA-like_TPS"/>
</dbReference>
<dbReference type="InterPro" id="IPR011493">
    <property type="entry name" value="GLUG"/>
</dbReference>
<accession>A0AAX3G5F8</accession>
<dbReference type="NCBIfam" id="TIGR01901">
    <property type="entry name" value="adhes_NPXG"/>
    <property type="match status" value="1"/>
</dbReference>
<dbReference type="InterPro" id="IPR024973">
    <property type="entry name" value="ESPR"/>
</dbReference>
<feature type="transmembrane region" description="Helical" evidence="4">
    <location>
        <begin position="34"/>
        <end position="54"/>
    </location>
</feature>
<reference evidence="6 7" key="1">
    <citation type="submission" date="2018-12" db="EMBL/GenBank/DDBJ databases">
        <authorList>
            <consortium name="Pathogen Informatics"/>
        </authorList>
    </citation>
    <scope>NUCLEOTIDE SEQUENCE [LARGE SCALE GENOMIC DNA]</scope>
    <source>
        <strain evidence="6 7">NCTC7357</strain>
    </source>
</reference>
<feature type="domain" description="Filamentous haemagglutinin FhaB/tRNA nuclease CdiA-like TPS" evidence="5">
    <location>
        <begin position="51"/>
        <end position="165"/>
    </location>
</feature>
<keyword evidence="4" id="KW-1133">Transmembrane helix</keyword>
<dbReference type="PANTHER" id="PTHR12338:SF8">
    <property type="entry name" value="HEME_HEMOPEXIN-BINDING PROTEIN"/>
    <property type="match status" value="1"/>
</dbReference>